<dbReference type="InParanoid" id="A0A194X9I5"/>
<gene>
    <name evidence="2" type="ORF">LY89DRAFT_685413</name>
</gene>
<name>A0A194X9I5_MOLSC</name>
<feature type="region of interest" description="Disordered" evidence="1">
    <location>
        <begin position="1"/>
        <end position="123"/>
    </location>
</feature>
<dbReference type="RefSeq" id="XP_018070792.1">
    <property type="nucleotide sequence ID" value="XM_018215078.1"/>
</dbReference>
<dbReference type="Proteomes" id="UP000070700">
    <property type="component" value="Unassembled WGS sequence"/>
</dbReference>
<feature type="compositionally biased region" description="Low complexity" evidence="1">
    <location>
        <begin position="53"/>
        <end position="68"/>
    </location>
</feature>
<protein>
    <submittedName>
        <fullName evidence="2">Uncharacterized protein</fullName>
    </submittedName>
</protein>
<keyword evidence="3" id="KW-1185">Reference proteome</keyword>
<feature type="compositionally biased region" description="Low complexity" evidence="1">
    <location>
        <begin position="1"/>
        <end position="13"/>
    </location>
</feature>
<proteinExistence type="predicted"/>
<feature type="compositionally biased region" description="Polar residues" evidence="1">
    <location>
        <begin position="69"/>
        <end position="83"/>
    </location>
</feature>
<dbReference type="OrthoDB" id="4154357at2759"/>
<organism evidence="2 3">
    <name type="scientific">Mollisia scopiformis</name>
    <name type="common">Conifer needle endophyte fungus</name>
    <name type="synonym">Phialocephala scopiformis</name>
    <dbReference type="NCBI Taxonomy" id="149040"/>
    <lineage>
        <taxon>Eukaryota</taxon>
        <taxon>Fungi</taxon>
        <taxon>Dikarya</taxon>
        <taxon>Ascomycota</taxon>
        <taxon>Pezizomycotina</taxon>
        <taxon>Leotiomycetes</taxon>
        <taxon>Helotiales</taxon>
        <taxon>Mollisiaceae</taxon>
        <taxon>Mollisia</taxon>
    </lineage>
</organism>
<accession>A0A194X9I5</accession>
<dbReference type="GeneID" id="28824804"/>
<dbReference type="KEGG" id="psco:LY89DRAFT_685413"/>
<reference evidence="2 3" key="1">
    <citation type="submission" date="2015-10" db="EMBL/GenBank/DDBJ databases">
        <title>Full genome of DAOMC 229536 Phialocephala scopiformis, a fungal endophyte of spruce producing the potent anti-insectan compound rugulosin.</title>
        <authorList>
            <consortium name="DOE Joint Genome Institute"/>
            <person name="Walker A.K."/>
            <person name="Frasz S.L."/>
            <person name="Seifert K.A."/>
            <person name="Miller J.D."/>
            <person name="Mondo S.J."/>
            <person name="Labutti K."/>
            <person name="Lipzen A."/>
            <person name="Dockter R."/>
            <person name="Kennedy M."/>
            <person name="Grigoriev I.V."/>
            <person name="Spatafora J.W."/>
        </authorList>
    </citation>
    <scope>NUCLEOTIDE SEQUENCE [LARGE SCALE GENOMIC DNA]</scope>
    <source>
        <strain evidence="2 3">CBS 120377</strain>
    </source>
</reference>
<feature type="region of interest" description="Disordered" evidence="1">
    <location>
        <begin position="271"/>
        <end position="302"/>
    </location>
</feature>
<feature type="compositionally biased region" description="Basic and acidic residues" evidence="1">
    <location>
        <begin position="84"/>
        <end position="98"/>
    </location>
</feature>
<evidence type="ECO:0000313" key="2">
    <source>
        <dbReference type="EMBL" id="KUJ16437.1"/>
    </source>
</evidence>
<dbReference type="EMBL" id="KQ947416">
    <property type="protein sequence ID" value="KUJ16437.1"/>
    <property type="molecule type" value="Genomic_DNA"/>
</dbReference>
<dbReference type="AlphaFoldDB" id="A0A194X9I5"/>
<evidence type="ECO:0000256" key="1">
    <source>
        <dbReference type="SAM" id="MobiDB-lite"/>
    </source>
</evidence>
<evidence type="ECO:0000313" key="3">
    <source>
        <dbReference type="Proteomes" id="UP000070700"/>
    </source>
</evidence>
<sequence length="302" mass="33725">MSSGSEPSGTQSSYASRFEQPAADQQPSGPDQVADSQLLADSQAWLEAHASNSVGPGVPQGSGSQHPSNSGQLADSQPPADSQRQSEVKPFSKEDTDRLVALSRRQKASEVQERPESQTSTLRERESFVVIESLGELVSLAEQHPKNGLPFRHLVDINKCLNKPSNLLRYHINFVLRRTTTYYPPFGTANNRVRANLKPMEDNLKDLPNPQIDTAWQEARLIAQIERYHQRKIDAPRFLAECIKAGVTDYILFVEGKMIVYMGAKGERYEEHFPDAETPNPETPDPARKRRKTNSNSKCTVN</sequence>
<feature type="compositionally biased region" description="Basic and acidic residues" evidence="1">
    <location>
        <begin position="107"/>
        <end position="123"/>
    </location>
</feature>